<evidence type="ECO:0000256" key="5">
    <source>
        <dbReference type="ARBA" id="ARBA00022679"/>
    </source>
</evidence>
<comment type="similarity">
    <text evidence="8">Belongs to the class I-like SAM-binding methyltransferase superfamily. RNA methyltransferase RlmE family. SPB1 subfamily.</text>
</comment>
<dbReference type="InterPro" id="IPR028589">
    <property type="entry name" value="SPB1-like"/>
</dbReference>
<dbReference type="InterPro" id="IPR050082">
    <property type="entry name" value="RNA_methyltr_RlmE"/>
</dbReference>
<protein>
    <submittedName>
        <fullName evidence="13">FtsJ-domain-containing protein</fullName>
    </submittedName>
</protein>
<organism evidence="13 14">
    <name type="scientific">Conidiobolus coronatus (strain ATCC 28846 / CBS 209.66 / NRRL 28638)</name>
    <name type="common">Delacroixia coronata</name>
    <dbReference type="NCBI Taxonomy" id="796925"/>
    <lineage>
        <taxon>Eukaryota</taxon>
        <taxon>Fungi</taxon>
        <taxon>Fungi incertae sedis</taxon>
        <taxon>Zoopagomycota</taxon>
        <taxon>Entomophthoromycotina</taxon>
        <taxon>Entomophthoromycetes</taxon>
        <taxon>Entomophthorales</taxon>
        <taxon>Ancylistaceae</taxon>
        <taxon>Conidiobolus</taxon>
    </lineage>
</organism>
<dbReference type="InterPro" id="IPR015507">
    <property type="entry name" value="rRNA-MeTfrase_E"/>
</dbReference>
<dbReference type="PANTHER" id="PTHR10920:SF13">
    <property type="entry name" value="PRE-RRNA 2'-O-RIBOSE RNA METHYLTRANSFERASE FTSJ3"/>
    <property type="match status" value="1"/>
</dbReference>
<dbReference type="Pfam" id="PF11861">
    <property type="entry name" value="DUF3381"/>
    <property type="match status" value="1"/>
</dbReference>
<feature type="compositionally biased region" description="Acidic residues" evidence="9">
    <location>
        <begin position="510"/>
        <end position="521"/>
    </location>
</feature>
<dbReference type="Proteomes" id="UP000070444">
    <property type="component" value="Unassembled WGS sequence"/>
</dbReference>
<dbReference type="HAMAP" id="MF_03163">
    <property type="entry name" value="RNA_methyltr_E_SPB1"/>
    <property type="match status" value="1"/>
</dbReference>
<dbReference type="GO" id="GO:0016435">
    <property type="term" value="F:rRNA (guanine) methyltransferase activity"/>
    <property type="evidence" value="ECO:0007669"/>
    <property type="project" value="EnsemblFungi"/>
</dbReference>
<reference evidence="13 14" key="1">
    <citation type="journal article" date="2015" name="Genome Biol. Evol.">
        <title>Phylogenomic analyses indicate that early fungi evolved digesting cell walls of algal ancestors of land plants.</title>
        <authorList>
            <person name="Chang Y."/>
            <person name="Wang S."/>
            <person name="Sekimoto S."/>
            <person name="Aerts A.L."/>
            <person name="Choi C."/>
            <person name="Clum A."/>
            <person name="LaButti K.M."/>
            <person name="Lindquist E.A."/>
            <person name="Yee Ngan C."/>
            <person name="Ohm R.A."/>
            <person name="Salamov A.A."/>
            <person name="Grigoriev I.V."/>
            <person name="Spatafora J.W."/>
            <person name="Berbee M.L."/>
        </authorList>
    </citation>
    <scope>NUCLEOTIDE SEQUENCE [LARGE SCALE GENOMIC DNA]</scope>
    <source>
        <strain evidence="13 14">NRRL 28638</strain>
    </source>
</reference>
<dbReference type="OMA" id="MAGGDSH"/>
<dbReference type="InterPro" id="IPR024576">
    <property type="entry name" value="rRNA_MeTfrase_Spb1_DUF3381"/>
</dbReference>
<evidence type="ECO:0000256" key="8">
    <source>
        <dbReference type="HAMAP-Rule" id="MF_03163"/>
    </source>
</evidence>
<evidence type="ECO:0000256" key="6">
    <source>
        <dbReference type="ARBA" id="ARBA00022691"/>
    </source>
</evidence>
<evidence type="ECO:0000313" key="14">
    <source>
        <dbReference type="Proteomes" id="UP000070444"/>
    </source>
</evidence>
<evidence type="ECO:0000256" key="9">
    <source>
        <dbReference type="SAM" id="MobiDB-lite"/>
    </source>
</evidence>
<name>A0A137PAV8_CONC2</name>
<sequence length="691" mass="78851">MGGQKKTGKGRLDKYYHYAKEQGYRARSAFKLIQLNKKYDFLSGARCLIDLCAAPGGWLQVATKYMPMESLIVGVDLCAIKPIHNCITFQEDITTEKCRSQLRATLKTFKADVVLHDGAPNVGSAWIQDAYTQSELVLKSFALAVEFLNKGGTFVTKVFRSKDYNNLIWIFNQLFTKVEATKPPSSRNVSAEIFVVCRDFLAPKKIDPKFLDPRYVFKDLENDLATKSASSLNIFEVTKKTRHRDGYEDGNYTQNKVVDIQKFIEAEDPIGFLVGLNSLSFESEFGKPLFNDPITTEDIKDTCKDLKVLGKKDFKELLKWRTKMIKKLNPEDENKDEEKVETVEEIDIAEELEKLAEQARTQERKKKRKTREKKSKEMVKLQLNMVTPTDIGMDQNESEFHPDSMVQSKRLATALSGNMDTEDGMRSDEEEEVEEEEEVDSEGELDRLGDSLDAMYEHYQTRMNDRKQHLRENMKKYEEWHGFDEEATGHDVDTDDSDDAGGYPNKNVIEDSDSDSDSDIDSNEKPANQLSSSASMFFNNPIFNSLDNKLADTNANSKKRKLEKTKKSAKFRDRMKALDARPIKKIAEAKARKKLKAAQRLAKLTKKASQIADSEDMTEKEKASSIEKLMSKKAKPTKKSKVKLVVARGGNRGVKGRPNGVKGRYKMVDPRMRKEIRAEKRQAAKSKKKRR</sequence>
<dbReference type="InterPro" id="IPR002877">
    <property type="entry name" value="RNA_MeTrfase_FtsJ_dom"/>
</dbReference>
<keyword evidence="14" id="KW-1185">Reference proteome</keyword>
<feature type="region of interest" description="Disordered" evidence="9">
    <location>
        <begin position="482"/>
        <end position="533"/>
    </location>
</feature>
<dbReference type="GO" id="GO:0008650">
    <property type="term" value="F:rRNA (uridine-2'-O-)-methyltransferase activity"/>
    <property type="evidence" value="ECO:0007669"/>
    <property type="project" value="EnsemblFungi"/>
</dbReference>
<feature type="compositionally biased region" description="Acidic residues" evidence="9">
    <location>
        <begin position="428"/>
        <end position="443"/>
    </location>
</feature>
<dbReference type="HAMAP" id="MF_01547">
    <property type="entry name" value="RNA_methyltr_E"/>
    <property type="match status" value="1"/>
</dbReference>
<evidence type="ECO:0000256" key="7">
    <source>
        <dbReference type="ARBA" id="ARBA00023242"/>
    </source>
</evidence>
<evidence type="ECO:0000259" key="11">
    <source>
        <dbReference type="Pfam" id="PF07780"/>
    </source>
</evidence>
<comment type="subcellular location">
    <subcellularLocation>
        <location evidence="1 8">Nucleus</location>
        <location evidence="1 8">Nucleolus</location>
    </subcellularLocation>
</comment>
<evidence type="ECO:0000259" key="10">
    <source>
        <dbReference type="Pfam" id="PF01728"/>
    </source>
</evidence>
<feature type="region of interest" description="Disordered" evidence="9">
    <location>
        <begin position="605"/>
        <end position="691"/>
    </location>
</feature>
<keyword evidence="6 8" id="KW-0949">S-adenosyl-L-methionine</keyword>
<feature type="binding site" evidence="8">
    <location>
        <position position="56"/>
    </location>
    <ligand>
        <name>S-adenosyl-L-methionine</name>
        <dbReference type="ChEBI" id="CHEBI:59789"/>
    </ligand>
</feature>
<proteinExistence type="inferred from homology"/>
<evidence type="ECO:0000313" key="13">
    <source>
        <dbReference type="EMBL" id="KXN72143.1"/>
    </source>
</evidence>
<dbReference type="AlphaFoldDB" id="A0A137PAV8"/>
<accession>A0A137PAV8</accession>
<feature type="binding site" evidence="8">
    <location>
        <position position="76"/>
    </location>
    <ligand>
        <name>S-adenosyl-L-methionine</name>
        <dbReference type="ChEBI" id="CHEBI:59789"/>
    </ligand>
</feature>
<feature type="binding site" evidence="8">
    <location>
        <position position="117"/>
    </location>
    <ligand>
        <name>S-adenosyl-L-methionine</name>
        <dbReference type="ChEBI" id="CHEBI:59789"/>
    </ligand>
</feature>
<dbReference type="GO" id="GO:0000463">
    <property type="term" value="P:maturation of LSU-rRNA from tricistronic rRNA transcript (SSU-rRNA, 5.8S rRNA, LSU-rRNA)"/>
    <property type="evidence" value="ECO:0007669"/>
    <property type="project" value="EnsemblFungi"/>
</dbReference>
<gene>
    <name evidence="13" type="ORF">CONCODRAFT_37312</name>
</gene>
<feature type="region of interest" description="Disordered" evidence="9">
    <location>
        <begin position="550"/>
        <end position="573"/>
    </location>
</feature>
<keyword evidence="3 8" id="KW-0698">rRNA processing</keyword>
<feature type="compositionally biased region" description="Basic and acidic residues" evidence="9">
    <location>
        <begin position="666"/>
        <end position="682"/>
    </location>
</feature>
<feature type="binding site" evidence="8">
    <location>
        <position position="92"/>
    </location>
    <ligand>
        <name>S-adenosyl-L-methionine</name>
        <dbReference type="ChEBI" id="CHEBI:59789"/>
    </ligand>
</feature>
<feature type="domain" description="DUF3381" evidence="12">
    <location>
        <begin position="238"/>
        <end position="379"/>
    </location>
</feature>
<feature type="region of interest" description="Disordered" evidence="9">
    <location>
        <begin position="416"/>
        <end position="448"/>
    </location>
</feature>
<dbReference type="PANTHER" id="PTHR10920">
    <property type="entry name" value="RIBOSOMAL RNA METHYLTRANSFERASE"/>
    <property type="match status" value="1"/>
</dbReference>
<dbReference type="STRING" id="796925.A0A137PAV8"/>
<feature type="binding site" evidence="8">
    <location>
        <position position="58"/>
    </location>
    <ligand>
        <name>S-adenosyl-L-methionine</name>
        <dbReference type="ChEBI" id="CHEBI:59789"/>
    </ligand>
</feature>
<dbReference type="EMBL" id="KQ964459">
    <property type="protein sequence ID" value="KXN72143.1"/>
    <property type="molecule type" value="Genomic_DNA"/>
</dbReference>
<keyword evidence="4 8" id="KW-0489">Methyltransferase</keyword>
<dbReference type="GO" id="GO:0030687">
    <property type="term" value="C:preribosome, large subunit precursor"/>
    <property type="evidence" value="ECO:0007669"/>
    <property type="project" value="EnsemblFungi"/>
</dbReference>
<dbReference type="OrthoDB" id="1287559at2759"/>
<dbReference type="FunFam" id="3.40.50.150:FF:000004">
    <property type="entry name" value="AdoMet-dependent rRNA methyltransferase SPB1"/>
    <property type="match status" value="1"/>
</dbReference>
<feature type="compositionally biased region" description="Basic residues" evidence="9">
    <location>
        <begin position="557"/>
        <end position="569"/>
    </location>
</feature>
<dbReference type="GO" id="GO:0000466">
    <property type="term" value="P:maturation of 5.8S rRNA from tricistronic rRNA transcript (SSU-rRNA, 5.8S rRNA, LSU-rRNA)"/>
    <property type="evidence" value="ECO:0007669"/>
    <property type="project" value="EnsemblFungi"/>
</dbReference>
<dbReference type="InterPro" id="IPR029063">
    <property type="entry name" value="SAM-dependent_MTases_sf"/>
</dbReference>
<feature type="domain" description="Ribosomal RNA methyltransferase SPB1-like C-terminal" evidence="11">
    <location>
        <begin position="556"/>
        <end position="683"/>
    </location>
</feature>
<keyword evidence="2 8" id="KW-0690">Ribosome biogenesis</keyword>
<evidence type="ECO:0000256" key="1">
    <source>
        <dbReference type="ARBA" id="ARBA00004604"/>
    </source>
</evidence>
<feature type="domain" description="Ribosomal RNA methyltransferase FtsJ" evidence="10">
    <location>
        <begin position="24"/>
        <end position="200"/>
    </location>
</feature>
<feature type="compositionally biased region" description="Basic residues" evidence="9">
    <location>
        <begin position="631"/>
        <end position="642"/>
    </location>
</feature>
<evidence type="ECO:0000259" key="12">
    <source>
        <dbReference type="Pfam" id="PF11861"/>
    </source>
</evidence>
<dbReference type="Pfam" id="PF01728">
    <property type="entry name" value="FtsJ"/>
    <property type="match status" value="1"/>
</dbReference>
<dbReference type="InterPro" id="IPR012920">
    <property type="entry name" value="rRNA_MeTfrase_SPB1-like_C"/>
</dbReference>
<evidence type="ECO:0000256" key="4">
    <source>
        <dbReference type="ARBA" id="ARBA00022603"/>
    </source>
</evidence>
<dbReference type="GO" id="GO:0005730">
    <property type="term" value="C:nucleolus"/>
    <property type="evidence" value="ECO:0007669"/>
    <property type="project" value="UniProtKB-SubCell"/>
</dbReference>
<evidence type="ECO:0000256" key="2">
    <source>
        <dbReference type="ARBA" id="ARBA00022517"/>
    </source>
</evidence>
<dbReference type="Pfam" id="PF07780">
    <property type="entry name" value="Spb1_C"/>
    <property type="match status" value="1"/>
</dbReference>
<keyword evidence="5 8" id="KW-0808">Transferase</keyword>
<evidence type="ECO:0000256" key="3">
    <source>
        <dbReference type="ARBA" id="ARBA00022552"/>
    </source>
</evidence>
<dbReference type="SUPFAM" id="SSF53335">
    <property type="entry name" value="S-adenosyl-L-methionine-dependent methyltransferases"/>
    <property type="match status" value="1"/>
</dbReference>
<keyword evidence="7 8" id="KW-0539">Nucleus</keyword>
<dbReference type="Gene3D" id="3.40.50.150">
    <property type="entry name" value="Vaccinia Virus protein VP39"/>
    <property type="match status" value="1"/>
</dbReference>
<feature type="active site" description="Proton acceptor" evidence="8">
    <location>
        <position position="157"/>
    </location>
</feature>
<feature type="compositionally biased region" description="Basic and acidic residues" evidence="9">
    <location>
        <begin position="482"/>
        <end position="492"/>
    </location>
</feature>